<protein>
    <submittedName>
        <fullName evidence="1">Uncharacterized protein</fullName>
    </submittedName>
</protein>
<reference evidence="1" key="2">
    <citation type="submission" date="2020-11" db="EMBL/GenBank/DDBJ databases">
        <authorList>
            <person name="McCartney M.A."/>
            <person name="Auch B."/>
            <person name="Kono T."/>
            <person name="Mallez S."/>
            <person name="Becker A."/>
            <person name="Gohl D.M."/>
            <person name="Silverstein K.A.T."/>
            <person name="Koren S."/>
            <person name="Bechman K.B."/>
            <person name="Herman A."/>
            <person name="Abrahante J.E."/>
            <person name="Garbe J."/>
        </authorList>
    </citation>
    <scope>NUCLEOTIDE SEQUENCE</scope>
    <source>
        <strain evidence="1">Duluth1</strain>
        <tissue evidence="1">Whole animal</tissue>
    </source>
</reference>
<dbReference type="EMBL" id="JAIWYP010000001">
    <property type="protein sequence ID" value="KAH3885654.1"/>
    <property type="molecule type" value="Genomic_DNA"/>
</dbReference>
<comment type="caution">
    <text evidence="1">The sequence shown here is derived from an EMBL/GenBank/DDBJ whole genome shotgun (WGS) entry which is preliminary data.</text>
</comment>
<gene>
    <name evidence="1" type="ORF">DPMN_009649</name>
</gene>
<evidence type="ECO:0000313" key="1">
    <source>
        <dbReference type="EMBL" id="KAH3885654.1"/>
    </source>
</evidence>
<proteinExistence type="predicted"/>
<accession>A0A9D4N1L7</accession>
<keyword evidence="2" id="KW-1185">Reference proteome</keyword>
<dbReference type="AlphaFoldDB" id="A0A9D4N1L7"/>
<organism evidence="1 2">
    <name type="scientific">Dreissena polymorpha</name>
    <name type="common">Zebra mussel</name>
    <name type="synonym">Mytilus polymorpha</name>
    <dbReference type="NCBI Taxonomy" id="45954"/>
    <lineage>
        <taxon>Eukaryota</taxon>
        <taxon>Metazoa</taxon>
        <taxon>Spiralia</taxon>
        <taxon>Lophotrochozoa</taxon>
        <taxon>Mollusca</taxon>
        <taxon>Bivalvia</taxon>
        <taxon>Autobranchia</taxon>
        <taxon>Heteroconchia</taxon>
        <taxon>Euheterodonta</taxon>
        <taxon>Imparidentia</taxon>
        <taxon>Neoheterodontei</taxon>
        <taxon>Myida</taxon>
        <taxon>Dreissenoidea</taxon>
        <taxon>Dreissenidae</taxon>
        <taxon>Dreissena</taxon>
    </lineage>
</organism>
<sequence>MKSSCPTKMSDRSEDRRCQHQSKSSIYEGFQLLAPGGHNCRSAIVVRRRRIVFHWHFVFKKE</sequence>
<reference evidence="1" key="1">
    <citation type="journal article" date="2019" name="bioRxiv">
        <title>The Genome of the Zebra Mussel, Dreissena polymorpha: A Resource for Invasive Species Research.</title>
        <authorList>
            <person name="McCartney M.A."/>
            <person name="Auch B."/>
            <person name="Kono T."/>
            <person name="Mallez S."/>
            <person name="Zhang Y."/>
            <person name="Obille A."/>
            <person name="Becker A."/>
            <person name="Abrahante J.E."/>
            <person name="Garbe J."/>
            <person name="Badalamenti J.P."/>
            <person name="Herman A."/>
            <person name="Mangelson H."/>
            <person name="Liachko I."/>
            <person name="Sullivan S."/>
            <person name="Sone E.D."/>
            <person name="Koren S."/>
            <person name="Silverstein K.A.T."/>
            <person name="Beckman K.B."/>
            <person name="Gohl D.M."/>
        </authorList>
    </citation>
    <scope>NUCLEOTIDE SEQUENCE</scope>
    <source>
        <strain evidence="1">Duluth1</strain>
        <tissue evidence="1">Whole animal</tissue>
    </source>
</reference>
<name>A0A9D4N1L7_DREPO</name>
<evidence type="ECO:0000313" key="2">
    <source>
        <dbReference type="Proteomes" id="UP000828390"/>
    </source>
</evidence>
<dbReference type="Proteomes" id="UP000828390">
    <property type="component" value="Unassembled WGS sequence"/>
</dbReference>